<feature type="compositionally biased region" description="Polar residues" evidence="1">
    <location>
        <begin position="901"/>
        <end position="938"/>
    </location>
</feature>
<organism evidence="2 3">
    <name type="scientific">Caerostris darwini</name>
    <dbReference type="NCBI Taxonomy" id="1538125"/>
    <lineage>
        <taxon>Eukaryota</taxon>
        <taxon>Metazoa</taxon>
        <taxon>Ecdysozoa</taxon>
        <taxon>Arthropoda</taxon>
        <taxon>Chelicerata</taxon>
        <taxon>Arachnida</taxon>
        <taxon>Araneae</taxon>
        <taxon>Araneomorphae</taxon>
        <taxon>Entelegynae</taxon>
        <taxon>Araneoidea</taxon>
        <taxon>Araneidae</taxon>
        <taxon>Caerostris</taxon>
    </lineage>
</organism>
<feature type="compositionally biased region" description="Basic and acidic residues" evidence="1">
    <location>
        <begin position="470"/>
        <end position="481"/>
    </location>
</feature>
<dbReference type="EMBL" id="BPLQ01015110">
    <property type="protein sequence ID" value="GIY85921.1"/>
    <property type="molecule type" value="Genomic_DNA"/>
</dbReference>
<feature type="compositionally biased region" description="Polar residues" evidence="1">
    <location>
        <begin position="225"/>
        <end position="250"/>
    </location>
</feature>
<feature type="region of interest" description="Disordered" evidence="1">
    <location>
        <begin position="315"/>
        <end position="359"/>
    </location>
</feature>
<dbReference type="Proteomes" id="UP001054837">
    <property type="component" value="Unassembled WGS sequence"/>
</dbReference>
<feature type="region of interest" description="Disordered" evidence="1">
    <location>
        <begin position="762"/>
        <end position="954"/>
    </location>
</feature>
<feature type="compositionally biased region" description="Polar residues" evidence="1">
    <location>
        <begin position="9"/>
        <end position="22"/>
    </location>
</feature>
<feature type="region of interest" description="Disordered" evidence="1">
    <location>
        <begin position="632"/>
        <end position="684"/>
    </location>
</feature>
<feature type="compositionally biased region" description="Polar residues" evidence="1">
    <location>
        <begin position="538"/>
        <end position="578"/>
    </location>
</feature>
<name>A0AAV4WVL6_9ARAC</name>
<evidence type="ECO:0000313" key="3">
    <source>
        <dbReference type="Proteomes" id="UP001054837"/>
    </source>
</evidence>
<feature type="compositionally biased region" description="Acidic residues" evidence="1">
    <location>
        <begin position="579"/>
        <end position="591"/>
    </location>
</feature>
<feature type="region of interest" description="Disordered" evidence="1">
    <location>
        <begin position="1"/>
        <end position="92"/>
    </location>
</feature>
<feature type="compositionally biased region" description="Polar residues" evidence="1">
    <location>
        <begin position="328"/>
        <end position="340"/>
    </location>
</feature>
<feature type="region of interest" description="Disordered" evidence="1">
    <location>
        <begin position="392"/>
        <end position="613"/>
    </location>
</feature>
<feature type="compositionally biased region" description="Basic and acidic residues" evidence="1">
    <location>
        <begin position="252"/>
        <end position="263"/>
    </location>
</feature>
<gene>
    <name evidence="2" type="primary">AVEN_76651_1</name>
    <name evidence="2" type="ORF">CDAR_311081</name>
</gene>
<feature type="compositionally biased region" description="Polar residues" evidence="1">
    <location>
        <begin position="264"/>
        <end position="273"/>
    </location>
</feature>
<sequence length="954" mass="108730">MLAGKIENSDNAMQQNVNSYSSKDGKHSEKNRETDDEDSLESSPSERVRIENPTGNLGYNSFPRNRHHVQAKEDNAVKSNQQKLQPQNQTKVESRSLGVWKLPAEFIGFNVADRTSLNVAKPASVVESRSFITNPEISSVRLNFVVPQKNKAEIISRASLVEKNKQRRQHNSEEYYPSAENSAEIPRARTYTETKADFGKFLDEDYRSRIEKEAETLIKRKTQENKATSDSSENSRNQNSYQNGNTQYQMHPQHDNAYHDGNKEPQTYSQPGNIYNGDTKPPQINSQEIEPQTYPQAGNIYNGDTISPQINSQEIEPQTYPQPGNIYNGDTKSPQINSPQEIEADKPPHIQSQQSDIPGGKVFFFKGSNGMPFDKSLFPALFELPQRNPIQIGHYSGENSPPTSVPFRPNYETQPLHSEEEHPKEDPNIPNQPPQNTKFHSNQMPLNHDPDSEPVPDRFRQNSPAINGEGHVDPLPHKEEPYQQLPPTYGKHYPEEPKISDEQYHELQPIKGGHHGAMNNGYQKSPPNNEENHPITPYKQSEPSYNHPDSSNENLPPGTPYQSRPIYNQPKPQQFNSQDESEEDCSEEDTDDNRPSGLVQHENNSPREPIFQQNLNINRPIPITNDHIPLKSIEGGNSNSFNNNPENYAHQEPTSHHKDPIPPAREPAYPYQPPTMKEEPYVEQKRNPETYEYERKHKYHVAMYEHDESSYHHKPNTPYVPDEKHNGESIPERPNDSGEIPQYHGERFIPQEKTRHIQFESGFHPMVPSTYSDTSKPDCHSNMENSFQGDPHNGPTPHHQQEYSGPPNPPAPHHQQEYSGPPDPPAPHHQQEYSGPPDPPTPHHQQEYSGPPDPPTPHHQQEYSGPPDPPSPESYQYDSNVNDGDKRYLRDEGSTEEGYYPQNNKRSSVANNIPPQYHRNNQPAIQNSQQGRIQTPRNRPNFLIVDAPVQTSKK</sequence>
<feature type="compositionally biased region" description="Polar residues" evidence="1">
    <location>
        <begin position="434"/>
        <end position="445"/>
    </location>
</feature>
<feature type="compositionally biased region" description="Pro residues" evidence="1">
    <location>
        <begin position="661"/>
        <end position="673"/>
    </location>
</feature>
<feature type="compositionally biased region" description="Basic and acidic residues" evidence="1">
    <location>
        <begin position="721"/>
        <end position="736"/>
    </location>
</feature>
<reference evidence="2 3" key="1">
    <citation type="submission" date="2021-06" db="EMBL/GenBank/DDBJ databases">
        <title>Caerostris darwini draft genome.</title>
        <authorList>
            <person name="Kono N."/>
            <person name="Arakawa K."/>
        </authorList>
    </citation>
    <scope>NUCLEOTIDE SEQUENCE [LARGE SCALE GENOMIC DNA]</scope>
</reference>
<feature type="compositionally biased region" description="Polar residues" evidence="1">
    <location>
        <begin position="77"/>
        <end position="91"/>
    </location>
</feature>
<comment type="caution">
    <text evidence="2">The sequence shown here is derived from an EMBL/GenBank/DDBJ whole genome shotgun (WGS) entry which is preliminary data.</text>
</comment>
<feature type="region of interest" description="Disordered" evidence="1">
    <location>
        <begin position="164"/>
        <end position="190"/>
    </location>
</feature>
<evidence type="ECO:0000256" key="1">
    <source>
        <dbReference type="SAM" id="MobiDB-lite"/>
    </source>
</evidence>
<feature type="compositionally biased region" description="Basic and acidic residues" evidence="1">
    <location>
        <begin position="23"/>
        <end position="33"/>
    </location>
</feature>
<feature type="region of interest" description="Disordered" evidence="1">
    <location>
        <begin position="707"/>
        <end position="743"/>
    </location>
</feature>
<protein>
    <recommendedName>
        <fullName evidence="4">Enamelin</fullName>
    </recommendedName>
</protein>
<feature type="compositionally biased region" description="Basic and acidic residues" evidence="1">
    <location>
        <begin position="417"/>
        <end position="427"/>
    </location>
</feature>
<feature type="compositionally biased region" description="Low complexity" evidence="1">
    <location>
        <begin position="634"/>
        <end position="647"/>
    </location>
</feature>
<accession>A0AAV4WVL6</accession>
<proteinExistence type="predicted"/>
<keyword evidence="3" id="KW-1185">Reference proteome</keyword>
<feature type="compositionally biased region" description="Polar residues" evidence="1">
    <location>
        <begin position="53"/>
        <end position="63"/>
    </location>
</feature>
<feature type="region of interest" description="Disordered" evidence="1">
    <location>
        <begin position="217"/>
        <end position="286"/>
    </location>
</feature>
<evidence type="ECO:0000313" key="2">
    <source>
        <dbReference type="EMBL" id="GIY85921.1"/>
    </source>
</evidence>
<feature type="compositionally biased region" description="Basic and acidic residues" evidence="1">
    <location>
        <begin position="448"/>
        <end position="460"/>
    </location>
</feature>
<feature type="compositionally biased region" description="Basic and acidic residues" evidence="1">
    <location>
        <begin position="492"/>
        <end position="505"/>
    </location>
</feature>
<feature type="compositionally biased region" description="Polar residues" evidence="1">
    <location>
        <begin position="520"/>
        <end position="529"/>
    </location>
</feature>
<evidence type="ECO:0008006" key="4">
    <source>
        <dbReference type="Google" id="ProtNLM"/>
    </source>
</evidence>
<dbReference type="AlphaFoldDB" id="A0AAV4WVL6"/>
<feature type="compositionally biased region" description="Polar residues" evidence="1">
    <location>
        <begin position="873"/>
        <end position="882"/>
    </location>
</feature>
<feature type="compositionally biased region" description="Basic and acidic residues" evidence="1">
    <location>
        <begin position="883"/>
        <end position="893"/>
    </location>
</feature>